<evidence type="ECO:0000256" key="10">
    <source>
        <dbReference type="ARBA" id="ARBA00023014"/>
    </source>
</evidence>
<evidence type="ECO:0000256" key="11">
    <source>
        <dbReference type="ARBA" id="ARBA00023136"/>
    </source>
</evidence>
<dbReference type="PANTHER" id="PTHR21266:SF32">
    <property type="entry name" value="CHOLESTEROL 7-DESATURASE NVD"/>
    <property type="match status" value="1"/>
</dbReference>
<keyword evidence="5" id="KW-0001">2Fe-2S</keyword>
<evidence type="ECO:0000259" key="17">
    <source>
        <dbReference type="PROSITE" id="PS51296"/>
    </source>
</evidence>
<dbReference type="Gene3D" id="3.90.380.10">
    <property type="entry name" value="Naphthalene 1,2-dioxygenase Alpha Subunit, Chain A, domain 1"/>
    <property type="match status" value="1"/>
</dbReference>
<evidence type="ECO:0000256" key="6">
    <source>
        <dbReference type="ARBA" id="ARBA00022723"/>
    </source>
</evidence>
<evidence type="ECO:0000256" key="16">
    <source>
        <dbReference type="ARBA" id="ARBA00049548"/>
    </source>
</evidence>
<evidence type="ECO:0000256" key="2">
    <source>
        <dbReference type="ARBA" id="ARBA00004370"/>
    </source>
</evidence>
<keyword evidence="8" id="KW-0560">Oxidoreductase</keyword>
<evidence type="ECO:0000256" key="4">
    <source>
        <dbReference type="ARBA" id="ARBA00022692"/>
    </source>
</evidence>
<comment type="cofactor">
    <cofactor evidence="1">
        <name>Fe cation</name>
        <dbReference type="ChEBI" id="CHEBI:24875"/>
    </cofactor>
</comment>
<comment type="catalytic activity">
    <reaction evidence="15">
        <text>cholesterol + NADH + O2 + H(+) = 7-dehydrocholesterol + NAD(+) + 2 H2O</text>
        <dbReference type="Rhea" id="RHEA:51644"/>
        <dbReference type="ChEBI" id="CHEBI:15377"/>
        <dbReference type="ChEBI" id="CHEBI:15378"/>
        <dbReference type="ChEBI" id="CHEBI:15379"/>
        <dbReference type="ChEBI" id="CHEBI:16113"/>
        <dbReference type="ChEBI" id="CHEBI:17759"/>
        <dbReference type="ChEBI" id="CHEBI:57540"/>
        <dbReference type="ChEBI" id="CHEBI:57945"/>
        <dbReference type="EC" id="1.14.19.21"/>
    </reaction>
    <physiologicalReaction direction="left-to-right" evidence="15">
        <dbReference type="Rhea" id="RHEA:51645"/>
    </physiologicalReaction>
</comment>
<evidence type="ECO:0000256" key="15">
    <source>
        <dbReference type="ARBA" id="ARBA00047853"/>
    </source>
</evidence>
<dbReference type="AlphaFoldDB" id="A0A834Y5Z2"/>
<evidence type="ECO:0000256" key="1">
    <source>
        <dbReference type="ARBA" id="ARBA00001962"/>
    </source>
</evidence>
<evidence type="ECO:0000256" key="7">
    <source>
        <dbReference type="ARBA" id="ARBA00022989"/>
    </source>
</evidence>
<comment type="caution">
    <text evidence="18">The sequence shown here is derived from an EMBL/GenBank/DDBJ whole genome shotgun (WGS) entry which is preliminary data.</text>
</comment>
<feature type="domain" description="Rieske" evidence="17">
    <location>
        <begin position="36"/>
        <end position="139"/>
    </location>
</feature>
<evidence type="ECO:0000256" key="13">
    <source>
        <dbReference type="ARBA" id="ARBA00025729"/>
    </source>
</evidence>
<evidence type="ECO:0000256" key="12">
    <source>
        <dbReference type="ARBA" id="ARBA00025712"/>
    </source>
</evidence>
<keyword evidence="6" id="KW-0479">Metal-binding</keyword>
<dbReference type="InterPro" id="IPR036922">
    <property type="entry name" value="Rieske_2Fe-2S_sf"/>
</dbReference>
<proteinExistence type="inferred from homology"/>
<dbReference type="GO" id="GO:0016020">
    <property type="term" value="C:membrane"/>
    <property type="evidence" value="ECO:0007669"/>
    <property type="project" value="UniProtKB-SubCell"/>
</dbReference>
<comment type="subcellular location">
    <subcellularLocation>
        <location evidence="2">Membrane</location>
    </subcellularLocation>
</comment>
<evidence type="ECO:0000256" key="14">
    <source>
        <dbReference type="ARBA" id="ARBA00026095"/>
    </source>
</evidence>
<name>A0A834Y5Z2_APHGI</name>
<evidence type="ECO:0000256" key="8">
    <source>
        <dbReference type="ARBA" id="ARBA00023002"/>
    </source>
</evidence>
<evidence type="ECO:0000313" key="18">
    <source>
        <dbReference type="EMBL" id="KAF7997096.1"/>
    </source>
</evidence>
<sequence length="381" mass="43946">MAAAWNQRKTHWGLDKNLNKHKRKIGELPPVYPNGWFALLESYQLAKEQVKHIAVLGENFAVFRTKNGDVKIIDAYCPHLGANMAEGGRIIDDCLECPFHNWTFRGDGECQSIPYAEKIPPLARTRAWKSCEINNIIFVWYHAELANPDWMPMSLEKISSGNWWYHGRNEYLINCHIQEIPENGADIAHLNAVHGPAMIISKIFPSFARHSWSGASWSLKNHEFNENKTSAGININTYDNITDKHRAIVTLNHSFSIFEKYSILCLKIRGEQIGPGYVELFLETSIGTVCILQTVTPIDKLVQRVVHMIYSPPLLGPYARVIFIGECLMFQRDVNVWNKKKFQKRPTLVREDKTIISFRKWYSQFYSENSPTYNSVKSLDW</sequence>
<reference evidence="18 19" key="1">
    <citation type="submission" date="2020-08" db="EMBL/GenBank/DDBJ databases">
        <title>Aphidius gifuensis genome sequencing and assembly.</title>
        <authorList>
            <person name="Du Z."/>
        </authorList>
    </citation>
    <scope>NUCLEOTIDE SEQUENCE [LARGE SCALE GENOMIC DNA]</scope>
    <source>
        <strain evidence="18">YNYX2018</strain>
        <tissue evidence="18">Adults</tissue>
    </source>
</reference>
<comment type="pathway">
    <text evidence="12">Steroid hormone biosynthesis; dafachronic acid biosynthesis.</text>
</comment>
<dbReference type="PROSITE" id="PS51296">
    <property type="entry name" value="RIESKE"/>
    <property type="match status" value="1"/>
</dbReference>
<organism evidence="18 19">
    <name type="scientific">Aphidius gifuensis</name>
    <name type="common">Parasitoid wasp</name>
    <dbReference type="NCBI Taxonomy" id="684658"/>
    <lineage>
        <taxon>Eukaryota</taxon>
        <taxon>Metazoa</taxon>
        <taxon>Ecdysozoa</taxon>
        <taxon>Arthropoda</taxon>
        <taxon>Hexapoda</taxon>
        <taxon>Insecta</taxon>
        <taxon>Pterygota</taxon>
        <taxon>Neoptera</taxon>
        <taxon>Endopterygota</taxon>
        <taxon>Hymenoptera</taxon>
        <taxon>Apocrita</taxon>
        <taxon>Ichneumonoidea</taxon>
        <taxon>Braconidae</taxon>
        <taxon>Aphidiinae</taxon>
        <taxon>Aphidius</taxon>
    </lineage>
</organism>
<keyword evidence="10" id="KW-0411">Iron-sulfur</keyword>
<dbReference type="PANTHER" id="PTHR21266">
    <property type="entry name" value="IRON-SULFUR DOMAIN CONTAINING PROTEIN"/>
    <property type="match status" value="1"/>
</dbReference>
<keyword evidence="19" id="KW-1185">Reference proteome</keyword>
<dbReference type="EC" id="1.14.19.21" evidence="14"/>
<dbReference type="GO" id="GO:0170056">
    <property type="term" value="F:cholesterol 7-desaturase [NAD(P)H] activity"/>
    <property type="evidence" value="ECO:0007669"/>
    <property type="project" value="UniProtKB-EC"/>
</dbReference>
<dbReference type="EMBL" id="JACMRX010000001">
    <property type="protein sequence ID" value="KAF7997096.1"/>
    <property type="molecule type" value="Genomic_DNA"/>
</dbReference>
<dbReference type="GO" id="GO:0005737">
    <property type="term" value="C:cytoplasm"/>
    <property type="evidence" value="ECO:0007669"/>
    <property type="project" value="TreeGrafter"/>
</dbReference>
<dbReference type="InterPro" id="IPR017941">
    <property type="entry name" value="Rieske_2Fe-2S"/>
</dbReference>
<dbReference type="Pfam" id="PF19298">
    <property type="entry name" value="KshA_C"/>
    <property type="match status" value="1"/>
</dbReference>
<accession>A0A834Y5Z2</accession>
<comment type="similarity">
    <text evidence="13">Belongs to the cholesterol 7-desaturase family.</text>
</comment>
<evidence type="ECO:0000313" key="19">
    <source>
        <dbReference type="Proteomes" id="UP000639338"/>
    </source>
</evidence>
<dbReference type="InterPro" id="IPR045605">
    <property type="entry name" value="KshA-like_C"/>
</dbReference>
<keyword evidence="9" id="KW-0408">Iron</keyword>
<dbReference type="Gene3D" id="2.102.10.10">
    <property type="entry name" value="Rieske [2Fe-2S] iron-sulphur domain"/>
    <property type="match status" value="1"/>
</dbReference>
<comment type="pathway">
    <text evidence="3">Hormone biosynthesis.</text>
</comment>
<evidence type="ECO:0000256" key="5">
    <source>
        <dbReference type="ARBA" id="ARBA00022714"/>
    </source>
</evidence>
<dbReference type="GO" id="GO:0008203">
    <property type="term" value="P:cholesterol metabolic process"/>
    <property type="evidence" value="ECO:0007669"/>
    <property type="project" value="InterPro"/>
</dbReference>
<dbReference type="Proteomes" id="UP000639338">
    <property type="component" value="Unassembled WGS sequence"/>
</dbReference>
<dbReference type="GO" id="GO:0046872">
    <property type="term" value="F:metal ion binding"/>
    <property type="evidence" value="ECO:0007669"/>
    <property type="project" value="UniProtKB-KW"/>
</dbReference>
<dbReference type="OrthoDB" id="426882at2759"/>
<dbReference type="InterPro" id="IPR050584">
    <property type="entry name" value="Cholesterol_7-desaturase"/>
</dbReference>
<protein>
    <recommendedName>
        <fullName evidence="14">cholesterol 7-desaturase</fullName>
        <ecNumber evidence="14">1.14.19.21</ecNumber>
    </recommendedName>
</protein>
<dbReference type="SUPFAM" id="SSF55961">
    <property type="entry name" value="Bet v1-like"/>
    <property type="match status" value="1"/>
</dbReference>
<gene>
    <name evidence="18" type="ORF">HCN44_005373</name>
</gene>
<evidence type="ECO:0000256" key="9">
    <source>
        <dbReference type="ARBA" id="ARBA00023004"/>
    </source>
</evidence>
<comment type="catalytic activity">
    <reaction evidence="16">
        <text>cholesterol + NADPH + O2 + H(+) = 7-dehydrocholesterol + NADP(+) + 2 H2O</text>
        <dbReference type="Rhea" id="RHEA:45024"/>
        <dbReference type="ChEBI" id="CHEBI:15377"/>
        <dbReference type="ChEBI" id="CHEBI:15378"/>
        <dbReference type="ChEBI" id="CHEBI:15379"/>
        <dbReference type="ChEBI" id="CHEBI:16113"/>
        <dbReference type="ChEBI" id="CHEBI:17759"/>
        <dbReference type="ChEBI" id="CHEBI:57783"/>
        <dbReference type="ChEBI" id="CHEBI:58349"/>
        <dbReference type="EC" id="1.14.19.21"/>
    </reaction>
    <physiologicalReaction direction="left-to-right" evidence="16">
        <dbReference type="Rhea" id="RHEA:45025"/>
    </physiologicalReaction>
</comment>
<keyword evidence="4" id="KW-0812">Transmembrane</keyword>
<dbReference type="SUPFAM" id="SSF50022">
    <property type="entry name" value="ISP domain"/>
    <property type="match status" value="1"/>
</dbReference>
<keyword evidence="7" id="KW-1133">Transmembrane helix</keyword>
<evidence type="ECO:0000256" key="3">
    <source>
        <dbReference type="ARBA" id="ARBA00004972"/>
    </source>
</evidence>
<dbReference type="GO" id="GO:0051537">
    <property type="term" value="F:2 iron, 2 sulfur cluster binding"/>
    <property type="evidence" value="ECO:0007669"/>
    <property type="project" value="UniProtKB-KW"/>
</dbReference>
<keyword evidence="11" id="KW-0472">Membrane</keyword>
<dbReference type="Pfam" id="PF00355">
    <property type="entry name" value="Rieske"/>
    <property type="match status" value="1"/>
</dbReference>
<dbReference type="UniPathway" id="UPA01020"/>